<dbReference type="Pfam" id="PF06985">
    <property type="entry name" value="HET"/>
    <property type="match status" value="1"/>
</dbReference>
<protein>
    <submittedName>
        <fullName evidence="2">HET-domain-containing protein</fullName>
    </submittedName>
</protein>
<dbReference type="InterPro" id="IPR010730">
    <property type="entry name" value="HET"/>
</dbReference>
<evidence type="ECO:0000313" key="2">
    <source>
        <dbReference type="EMBL" id="PYH71695.1"/>
    </source>
</evidence>
<dbReference type="PANTHER" id="PTHR33112:SF16">
    <property type="entry name" value="HETEROKARYON INCOMPATIBILITY DOMAIN-CONTAINING PROTEIN"/>
    <property type="match status" value="1"/>
</dbReference>
<name>A0A319BG20_ASPVC</name>
<reference evidence="2" key="1">
    <citation type="submission" date="2016-12" db="EMBL/GenBank/DDBJ databases">
        <title>The genomes of Aspergillus section Nigri reveals drivers in fungal speciation.</title>
        <authorList>
            <consortium name="DOE Joint Genome Institute"/>
            <person name="Vesth T.C."/>
            <person name="Nybo J."/>
            <person name="Theobald S."/>
            <person name="Brandl J."/>
            <person name="Frisvad J.C."/>
            <person name="Nielsen K.F."/>
            <person name="Lyhne E.K."/>
            <person name="Kogle M.E."/>
            <person name="Kuo A."/>
            <person name="Riley R."/>
            <person name="Clum A."/>
            <person name="Nolan M."/>
            <person name="Lipzen A."/>
            <person name="Salamov A."/>
            <person name="Henrissat B."/>
            <person name="Wiebenga A."/>
            <person name="De Vries R.P."/>
            <person name="Grigoriev I.V."/>
            <person name="Mortensen U.H."/>
            <person name="Andersen M.R."/>
            <person name="Baker S.E."/>
        </authorList>
    </citation>
    <scope>NUCLEOTIDE SEQUENCE [LARGE SCALE GENOMIC DNA]</scope>
    <source>
        <strain evidence="2">CBS 113365</strain>
    </source>
</reference>
<dbReference type="RefSeq" id="XP_025565489.1">
    <property type="nucleotide sequence ID" value="XM_025711996.1"/>
</dbReference>
<evidence type="ECO:0000313" key="3">
    <source>
        <dbReference type="Proteomes" id="UP000248405"/>
    </source>
</evidence>
<dbReference type="PANTHER" id="PTHR33112">
    <property type="entry name" value="DOMAIN PROTEIN, PUTATIVE-RELATED"/>
    <property type="match status" value="1"/>
</dbReference>
<dbReference type="EMBL" id="KZ821618">
    <property type="protein sequence ID" value="PYH71695.1"/>
    <property type="molecule type" value="Genomic_DNA"/>
</dbReference>
<dbReference type="OrthoDB" id="5362512at2759"/>
<accession>A0A319BG20</accession>
<dbReference type="Proteomes" id="UP000248405">
    <property type="component" value="Unassembled WGS sequence"/>
</dbReference>
<keyword evidence="3" id="KW-1185">Reference proteome</keyword>
<dbReference type="GeneID" id="37216588"/>
<organism evidence="2 3">
    <name type="scientific">Aspergillus vadensis (strain CBS 113365 / IMI 142717 / IBT 24658)</name>
    <dbReference type="NCBI Taxonomy" id="1448311"/>
    <lineage>
        <taxon>Eukaryota</taxon>
        <taxon>Fungi</taxon>
        <taxon>Dikarya</taxon>
        <taxon>Ascomycota</taxon>
        <taxon>Pezizomycotina</taxon>
        <taxon>Eurotiomycetes</taxon>
        <taxon>Eurotiomycetidae</taxon>
        <taxon>Eurotiales</taxon>
        <taxon>Aspergillaceae</taxon>
        <taxon>Aspergillus</taxon>
        <taxon>Aspergillus subgen. Circumdati</taxon>
    </lineage>
</organism>
<sequence>MCPLSDNLCIACAKLDLGKLLAGETSEQEIGLLSQHRNSNCPFCKLIVTAVSSAGWNFAESKSTGKDGNGTRTFIQSRSPLSVKKYGHIHHPEPRLQLAVDRQPEGFQRGRPTVREIDRNTKRFIVAELESIPEEGDRRFLQRRSVGEFVEATLVAEWLRECDNHKHSIRMRNRTNGLFHDEGGFLLIDVIEEKLVRKTEPCAYSALSYIWGGVEPFLTTTKNIDKLCKAEKALSPSHLDSLGTLKVPRTVQDAMVFTRQLGIRYAWVDCLCILQDKEDEIARLIGRMDDIYDNAAVTLIAGSGYDSQTGLMGVTPRQGGLPIRKTAIVDGQCRKDAVMLNLAICPPSLCEEIRRSAWNTRCWTYQEQCLSQRCLYFTPHEVFFNCCEMQCREAYALQHRRGKEYSNLELRTGPPWWNRKLRKDLDPTPYRYMGELNTNRLDIWDYQTAVQDYTRKELKYEEDVFNAFQGIYNRFSVQEEQSLPIRQAQGIPARFLWQAMLWFPSHTAKKRVAQHGSPSWLPTYFASWSWASWIGSVEFVFAESLWLSRNLSQALLKKRPVYPAVPCWFYSDGPSRDHRINMSKIRWSCKAWKEAGQSPLSSLEFHKAKAFLEKRLGLDTNLLYRRSLSFPTDLRTQEGHLHFFCAYTSSYNIAAHCNGQAHQLKIGKAVGEFRYDSLKESEKVEELALLVAAESITSPPYTVSILLGLVTKDGISRRVGLGYVNHGLSSDPLEVHWEYKEFRLA</sequence>
<proteinExistence type="predicted"/>
<evidence type="ECO:0000259" key="1">
    <source>
        <dbReference type="Pfam" id="PF06985"/>
    </source>
</evidence>
<feature type="domain" description="Heterokaryon incompatibility" evidence="1">
    <location>
        <begin position="204"/>
        <end position="367"/>
    </location>
</feature>
<dbReference type="AlphaFoldDB" id="A0A319BG20"/>
<gene>
    <name evidence="2" type="ORF">BO88DRAFT_478445</name>
</gene>